<accession>G3MF39</accession>
<keyword evidence="1" id="KW-0732">Signal</keyword>
<proteinExistence type="evidence at transcript level"/>
<feature type="signal peptide" evidence="1">
    <location>
        <begin position="1"/>
        <end position="23"/>
    </location>
</feature>
<sequence>MFRSSWIRGLGLTLTLCFAGVDSLQDNTNTPYEEDQRYFEHQYAECAVAIAGKVYVITRNYNISIKHRCLYTERMKQINVTDYIFTLGANINGSASLKFTFNTSLTLSKTGNHTQYNAMTHALIPGGPPFLYKLMYANTNYTCLVLILNRTSVSDPAQVTFTPAETEPGRRTAACHDIEVYLGFSSEHDGSSGCDPGYSGCPLSFGCREKLWCQQYTV</sequence>
<dbReference type="EMBL" id="JO840490">
    <property type="protein sequence ID" value="AEO32107.1"/>
    <property type="molecule type" value="mRNA"/>
</dbReference>
<feature type="chain" id="PRO_5003447037" description="Lipocalin/cytosolic fatty-acid binding domain-containing protein" evidence="1">
    <location>
        <begin position="24"/>
        <end position="218"/>
    </location>
</feature>
<protein>
    <recommendedName>
        <fullName evidence="3">Lipocalin/cytosolic fatty-acid binding domain-containing protein</fullName>
    </recommendedName>
</protein>
<dbReference type="AlphaFoldDB" id="G3MF39"/>
<dbReference type="InterPro" id="IPR002970">
    <property type="entry name" value="Tick_his-bd"/>
</dbReference>
<dbReference type="GO" id="GO:0030682">
    <property type="term" value="P:symbiont-mediated perturbation of host defenses"/>
    <property type="evidence" value="ECO:0007669"/>
    <property type="project" value="InterPro"/>
</dbReference>
<evidence type="ECO:0008006" key="3">
    <source>
        <dbReference type="Google" id="ProtNLM"/>
    </source>
</evidence>
<evidence type="ECO:0000313" key="2">
    <source>
        <dbReference type="EMBL" id="AEO32107.1"/>
    </source>
</evidence>
<evidence type="ECO:0000256" key="1">
    <source>
        <dbReference type="SAM" id="SignalP"/>
    </source>
</evidence>
<dbReference type="Pfam" id="PF02098">
    <property type="entry name" value="His_binding"/>
    <property type="match status" value="1"/>
</dbReference>
<name>G3MF39_AMBMU</name>
<dbReference type="GO" id="GO:0043176">
    <property type="term" value="F:amine binding"/>
    <property type="evidence" value="ECO:0007669"/>
    <property type="project" value="InterPro"/>
</dbReference>
<reference evidence="2" key="1">
    <citation type="journal article" date="2011" name="PLoS ONE">
        <title>A deep insight into the sialotranscriptome of the gulf coast tick, Amblyomma maculatum.</title>
        <authorList>
            <person name="Karim S."/>
            <person name="Singh P."/>
            <person name="Ribeiro J.M."/>
        </authorList>
    </citation>
    <scope>NUCLEOTIDE SEQUENCE</scope>
    <source>
        <tissue evidence="2">Salivary gland</tissue>
    </source>
</reference>
<organism evidence="2">
    <name type="scientific">Amblyomma maculatum</name>
    <name type="common">Gulf Coast tick</name>
    <dbReference type="NCBI Taxonomy" id="34609"/>
    <lineage>
        <taxon>Eukaryota</taxon>
        <taxon>Metazoa</taxon>
        <taxon>Ecdysozoa</taxon>
        <taxon>Arthropoda</taxon>
        <taxon>Chelicerata</taxon>
        <taxon>Arachnida</taxon>
        <taxon>Acari</taxon>
        <taxon>Parasitiformes</taxon>
        <taxon>Ixodida</taxon>
        <taxon>Ixodoidea</taxon>
        <taxon>Ixodidae</taxon>
        <taxon>Amblyomminae</taxon>
        <taxon>Amblyomma</taxon>
    </lineage>
</organism>